<keyword evidence="2" id="KW-1185">Reference proteome</keyword>
<comment type="caution">
    <text evidence="1">The sequence shown here is derived from an EMBL/GenBank/DDBJ whole genome shotgun (WGS) entry which is preliminary data.</text>
</comment>
<gene>
    <name evidence="1" type="ORF">CR103_09740</name>
</gene>
<organism evidence="1 2">
    <name type="scientific">Massilia psychrophila</name>
    <dbReference type="NCBI Taxonomy" id="1603353"/>
    <lineage>
        <taxon>Bacteria</taxon>
        <taxon>Pseudomonadati</taxon>
        <taxon>Pseudomonadota</taxon>
        <taxon>Betaproteobacteria</taxon>
        <taxon>Burkholderiales</taxon>
        <taxon>Oxalobacteraceae</taxon>
        <taxon>Telluria group</taxon>
        <taxon>Massilia</taxon>
    </lineage>
</organism>
<evidence type="ECO:0000313" key="1">
    <source>
        <dbReference type="EMBL" id="PIL39994.1"/>
    </source>
</evidence>
<name>A0A2G8T1V7_9BURK</name>
<sequence length="75" mass="8416">MESTALLDVRQLRPRQTRHWRAGAVEPEAALIGTVLRRERCIDEYSGSNQPIVGMGRAERGMDGRAESAVAYRFV</sequence>
<proteinExistence type="predicted"/>
<reference evidence="1 2" key="1">
    <citation type="submission" date="2017-10" db="EMBL/GenBank/DDBJ databases">
        <title>Massilia psychrophilum sp. nov., a novel purple-pigmented bacterium isolated from Tianshan glacier, Xinjiang Municipality, China.</title>
        <authorList>
            <person name="Wang H."/>
        </authorList>
    </citation>
    <scope>NUCLEOTIDE SEQUENCE [LARGE SCALE GENOMIC DNA]</scope>
    <source>
        <strain evidence="1 2">JCM 30813</strain>
    </source>
</reference>
<dbReference type="AlphaFoldDB" id="A0A2G8T1V7"/>
<protein>
    <submittedName>
        <fullName evidence="1">Uncharacterized protein</fullName>
    </submittedName>
</protein>
<accession>A0A2G8T1V7</accession>
<evidence type="ECO:0000313" key="2">
    <source>
        <dbReference type="Proteomes" id="UP000228593"/>
    </source>
</evidence>
<dbReference type="Proteomes" id="UP000228593">
    <property type="component" value="Unassembled WGS sequence"/>
</dbReference>
<dbReference type="EMBL" id="PDOB01000012">
    <property type="protein sequence ID" value="PIL39994.1"/>
    <property type="molecule type" value="Genomic_DNA"/>
</dbReference>